<feature type="compositionally biased region" description="Polar residues" evidence="1">
    <location>
        <begin position="92"/>
        <end position="103"/>
    </location>
</feature>
<name>A0AA40FT35_9HYME</name>
<feature type="region of interest" description="Disordered" evidence="1">
    <location>
        <begin position="13"/>
        <end position="124"/>
    </location>
</feature>
<dbReference type="AlphaFoldDB" id="A0AA40FT35"/>
<organism evidence="2 3">
    <name type="scientific">Melipona bicolor</name>
    <dbReference type="NCBI Taxonomy" id="60889"/>
    <lineage>
        <taxon>Eukaryota</taxon>
        <taxon>Metazoa</taxon>
        <taxon>Ecdysozoa</taxon>
        <taxon>Arthropoda</taxon>
        <taxon>Hexapoda</taxon>
        <taxon>Insecta</taxon>
        <taxon>Pterygota</taxon>
        <taxon>Neoptera</taxon>
        <taxon>Endopterygota</taxon>
        <taxon>Hymenoptera</taxon>
        <taxon>Apocrita</taxon>
        <taxon>Aculeata</taxon>
        <taxon>Apoidea</taxon>
        <taxon>Anthophila</taxon>
        <taxon>Apidae</taxon>
        <taxon>Melipona</taxon>
    </lineage>
</organism>
<gene>
    <name evidence="2" type="ORF">K0M31_006827</name>
</gene>
<evidence type="ECO:0000313" key="3">
    <source>
        <dbReference type="Proteomes" id="UP001177670"/>
    </source>
</evidence>
<dbReference type="EMBL" id="JAHYIQ010000018">
    <property type="protein sequence ID" value="KAK1124476.1"/>
    <property type="molecule type" value="Genomic_DNA"/>
</dbReference>
<feature type="compositionally biased region" description="Basic and acidic residues" evidence="1">
    <location>
        <begin position="63"/>
        <end position="84"/>
    </location>
</feature>
<protein>
    <submittedName>
        <fullName evidence="2">Uncharacterized protein</fullName>
    </submittedName>
</protein>
<keyword evidence="3" id="KW-1185">Reference proteome</keyword>
<proteinExistence type="predicted"/>
<reference evidence="2" key="1">
    <citation type="submission" date="2021-10" db="EMBL/GenBank/DDBJ databases">
        <title>Melipona bicolor Genome sequencing and assembly.</title>
        <authorList>
            <person name="Araujo N.S."/>
            <person name="Arias M.C."/>
        </authorList>
    </citation>
    <scope>NUCLEOTIDE SEQUENCE</scope>
    <source>
        <strain evidence="2">USP_2M_L1-L4_2017</strain>
        <tissue evidence="2">Whole body</tissue>
    </source>
</reference>
<comment type="caution">
    <text evidence="2">The sequence shown here is derived from an EMBL/GenBank/DDBJ whole genome shotgun (WGS) entry which is preliminary data.</text>
</comment>
<accession>A0AA40FT35</accession>
<evidence type="ECO:0000313" key="2">
    <source>
        <dbReference type="EMBL" id="KAK1124476.1"/>
    </source>
</evidence>
<dbReference type="Proteomes" id="UP001177670">
    <property type="component" value="Unassembled WGS sequence"/>
</dbReference>
<sequence length="172" mass="19508">MLHLPTRTHCKLMPKYRKPKQIQPASLHKIHKNSSSPTQSTTIDYIPETERQTDASTNNESDPSTKDILEIPEPRKKETIDSKTNKTGNKKALSTASEASNKNPVKPSDLDLDPNGPNSQSLKKYNKSFEPTFKKPKCPELLAFTLDRIDDMLGPAIKYINDKNNNQYWITN</sequence>
<feature type="compositionally biased region" description="Polar residues" evidence="1">
    <location>
        <begin position="33"/>
        <end position="43"/>
    </location>
</feature>
<evidence type="ECO:0000256" key="1">
    <source>
        <dbReference type="SAM" id="MobiDB-lite"/>
    </source>
</evidence>